<dbReference type="SMART" id="SM00484">
    <property type="entry name" value="XPGI"/>
    <property type="match status" value="1"/>
</dbReference>
<dbReference type="InterPro" id="IPR006085">
    <property type="entry name" value="XPG_DNA_repair_N"/>
</dbReference>
<gene>
    <name evidence="20" type="ORF">LITE_LOCUS49802</name>
</gene>
<evidence type="ECO:0000259" key="18">
    <source>
        <dbReference type="SMART" id="SM00484"/>
    </source>
</evidence>
<evidence type="ECO:0000256" key="16">
    <source>
        <dbReference type="ARBA" id="ARBA00060210"/>
    </source>
</evidence>
<evidence type="ECO:0000256" key="10">
    <source>
        <dbReference type="ARBA" id="ARBA00022839"/>
    </source>
</evidence>
<dbReference type="GO" id="GO:0003677">
    <property type="term" value="F:DNA binding"/>
    <property type="evidence" value="ECO:0007669"/>
    <property type="project" value="UniProtKB-KW"/>
</dbReference>
<feature type="domain" description="XPG-I" evidence="18">
    <location>
        <begin position="138"/>
        <end position="208"/>
    </location>
</feature>
<dbReference type="SUPFAM" id="SSF47807">
    <property type="entry name" value="5' to 3' exonuclease, C-terminal subdomain"/>
    <property type="match status" value="1"/>
</dbReference>
<dbReference type="InterPro" id="IPR019974">
    <property type="entry name" value="XPG_CS"/>
</dbReference>
<dbReference type="InterPro" id="IPR029060">
    <property type="entry name" value="PIN-like_dom_sf"/>
</dbReference>
<dbReference type="InterPro" id="IPR008918">
    <property type="entry name" value="HhH2"/>
</dbReference>
<evidence type="ECO:0000256" key="8">
    <source>
        <dbReference type="ARBA" id="ARBA00022769"/>
    </source>
</evidence>
<evidence type="ECO:0000256" key="11">
    <source>
        <dbReference type="ARBA" id="ARBA00022842"/>
    </source>
</evidence>
<evidence type="ECO:0000256" key="9">
    <source>
        <dbReference type="ARBA" id="ARBA00022801"/>
    </source>
</evidence>
<dbReference type="SMART" id="SM00279">
    <property type="entry name" value="HhH2"/>
    <property type="match status" value="1"/>
</dbReference>
<keyword evidence="21" id="KW-1185">Reference proteome</keyword>
<sequence>MGIQGLLPLLKSTMQPIHIKDLQGCCVAVDTYSWLHKGALSCSTDLCKGRPTSRHIEYCMHRVNLLRHYGVKPVLVFDGGFLPMKLEQENKRARSRKENLARAIEHEANGNSTAAYECYQKAVDISPSIAHDLIQVLKQENVSYVVAPYEADAQMTFLAVNKQVDAVITEDSDLIAFGCPRIIFKMDKYGQGVEFQYSRLHKNRELCLAGFTNRMVLEMCILSGCDYLQSLPGMGLKRAHALISKFKSYEKVIKHLRYSTVTVPPLYEELFRKAILTFQHQRVYDPVAEDIVHLSDIPESQDGDADFLGPYPLNFLSYVAKGIATGDLDPFTQMSFQGRIATAAAGLSGTSKVKTSKPESTAHKIDLPVQKNLLTNYFCFASIEAKRKFKAPRKSPTSTSALDMSSLKDYCDSGRISCSSPSDLNSENLSTISPHAMVESQGKPKFFEPPSSVLEKESMGHMPLKAFGQSLNQSGQAVLKECDSKNYQSTAQGVTQGAERRKVIVRSRYFQHKPINADSHASIEERAHDSYNVLSDLSKGKGVLSLSAMAEKEANGAESRQESLLNVDVDSEEHRIERKKVIVRSRYFQHKPINKDSQDSSIERAHCNNNISCDLSKEDDDLSLSGMTEKKTDVAESRQESILKGDAYSDREQEGIALESAGFGENNTNESTLKRKTSQNGNTDKAKRRSTYFCNNASSSSPTPPVELGGGCSSFETDEELTEKESGGGKFGANIEHLSQYSKIAEKSVDRFASMLSSFRYSSSGSRASGLRAPLRDIKNTCASRSTTVPDFTKFAYTPKNKGAAASSKRR</sequence>
<dbReference type="CDD" id="cd09908">
    <property type="entry name" value="H3TH_EXO1"/>
    <property type="match status" value="1"/>
</dbReference>
<comment type="similarity">
    <text evidence="3">Belongs to the XPG/RAD2 endonuclease family. EXO1 subfamily.</text>
</comment>
<evidence type="ECO:0000256" key="4">
    <source>
        <dbReference type="ARBA" id="ARBA00020324"/>
    </source>
</evidence>
<keyword evidence="7" id="KW-0227">DNA damage</keyword>
<dbReference type="GO" id="GO:0017108">
    <property type="term" value="F:5'-flap endonuclease activity"/>
    <property type="evidence" value="ECO:0007669"/>
    <property type="project" value="TreeGrafter"/>
</dbReference>
<dbReference type="GO" id="GO:0006281">
    <property type="term" value="P:DNA repair"/>
    <property type="evidence" value="ECO:0007669"/>
    <property type="project" value="UniProtKB-KW"/>
</dbReference>
<feature type="region of interest" description="Disordered" evidence="17">
    <location>
        <begin position="628"/>
        <end position="688"/>
    </location>
</feature>
<keyword evidence="15" id="KW-0539">Nucleus</keyword>
<keyword evidence="11" id="KW-0460">Magnesium</keyword>
<dbReference type="PANTHER" id="PTHR11081">
    <property type="entry name" value="FLAP ENDONUCLEASE FAMILY MEMBER"/>
    <property type="match status" value="1"/>
</dbReference>
<evidence type="ECO:0000256" key="6">
    <source>
        <dbReference type="ARBA" id="ARBA00022723"/>
    </source>
</evidence>
<dbReference type="InterPro" id="IPR006086">
    <property type="entry name" value="XPG-I_dom"/>
</dbReference>
<comment type="caution">
    <text evidence="20">The sequence shown here is derived from an EMBL/GenBank/DDBJ whole genome shotgun (WGS) entry which is preliminary data.</text>
</comment>
<evidence type="ECO:0000313" key="21">
    <source>
        <dbReference type="Proteomes" id="UP001154282"/>
    </source>
</evidence>
<accession>A0AAV0RT21</accession>
<dbReference type="GO" id="GO:0046872">
    <property type="term" value="F:metal ion binding"/>
    <property type="evidence" value="ECO:0007669"/>
    <property type="project" value="UniProtKB-KW"/>
</dbReference>
<evidence type="ECO:0000313" key="20">
    <source>
        <dbReference type="EMBL" id="CAI0560764.1"/>
    </source>
</evidence>
<comment type="subcellular location">
    <subcellularLocation>
        <location evidence="2">Nucleus</location>
    </subcellularLocation>
</comment>
<dbReference type="EMBL" id="CAMGYJ010000011">
    <property type="protein sequence ID" value="CAI0560764.1"/>
    <property type="molecule type" value="Genomic_DNA"/>
</dbReference>
<dbReference type="PRINTS" id="PR00853">
    <property type="entry name" value="XPGRADSUPER"/>
</dbReference>
<dbReference type="SUPFAM" id="SSF88723">
    <property type="entry name" value="PIN domain-like"/>
    <property type="match status" value="1"/>
</dbReference>
<evidence type="ECO:0000256" key="12">
    <source>
        <dbReference type="ARBA" id="ARBA00022881"/>
    </source>
</evidence>
<keyword evidence="5" id="KW-0540">Nuclease</keyword>
<keyword evidence="8" id="KW-0228">DNA excision</keyword>
<dbReference type="InterPro" id="IPR044752">
    <property type="entry name" value="PIN-like_EXO1"/>
</dbReference>
<dbReference type="SMART" id="SM00485">
    <property type="entry name" value="XPGN"/>
    <property type="match status" value="1"/>
</dbReference>
<name>A0AAV0RT21_9ROSI</name>
<reference evidence="20" key="1">
    <citation type="submission" date="2022-08" db="EMBL/GenBank/DDBJ databases">
        <authorList>
            <person name="Gutierrez-Valencia J."/>
        </authorList>
    </citation>
    <scope>NUCLEOTIDE SEQUENCE</scope>
</reference>
<evidence type="ECO:0000256" key="2">
    <source>
        <dbReference type="ARBA" id="ARBA00004123"/>
    </source>
</evidence>
<proteinExistence type="inferred from homology"/>
<evidence type="ECO:0000256" key="15">
    <source>
        <dbReference type="ARBA" id="ARBA00023242"/>
    </source>
</evidence>
<dbReference type="Pfam" id="PF00867">
    <property type="entry name" value="XPG_I"/>
    <property type="match status" value="1"/>
</dbReference>
<evidence type="ECO:0000256" key="7">
    <source>
        <dbReference type="ARBA" id="ARBA00022763"/>
    </source>
</evidence>
<dbReference type="Gene3D" id="3.40.50.1010">
    <property type="entry name" value="5'-nuclease"/>
    <property type="match status" value="1"/>
</dbReference>
<feature type="domain" description="XPG N-terminal" evidence="19">
    <location>
        <begin position="1"/>
        <end position="99"/>
    </location>
</feature>
<evidence type="ECO:0000256" key="17">
    <source>
        <dbReference type="SAM" id="MobiDB-lite"/>
    </source>
</evidence>
<protein>
    <recommendedName>
        <fullName evidence="4">Exonuclease 1</fullName>
    </recommendedName>
</protein>
<evidence type="ECO:0000256" key="5">
    <source>
        <dbReference type="ARBA" id="ARBA00022722"/>
    </source>
</evidence>
<dbReference type="CDD" id="cd09857">
    <property type="entry name" value="PIN_EXO1"/>
    <property type="match status" value="1"/>
</dbReference>
<dbReference type="FunFam" id="1.10.150.20:FF:000011">
    <property type="entry name" value="exonuclease 1"/>
    <property type="match status" value="1"/>
</dbReference>
<dbReference type="PROSITE" id="PS00841">
    <property type="entry name" value="XPG_1"/>
    <property type="match status" value="1"/>
</dbReference>
<keyword evidence="14" id="KW-0234">DNA repair</keyword>
<keyword evidence="13" id="KW-0238">DNA-binding</keyword>
<dbReference type="InterPro" id="IPR006084">
    <property type="entry name" value="XPG/Rad2"/>
</dbReference>
<dbReference type="InterPro" id="IPR037315">
    <property type="entry name" value="EXO1_H3TH"/>
</dbReference>
<dbReference type="InterPro" id="IPR036279">
    <property type="entry name" value="5-3_exonuclease_C_sf"/>
</dbReference>
<dbReference type="Proteomes" id="UP001154282">
    <property type="component" value="Unassembled WGS sequence"/>
</dbReference>
<dbReference type="AlphaFoldDB" id="A0AAV0RT21"/>
<dbReference type="Gene3D" id="1.10.150.20">
    <property type="entry name" value="5' to 3' exonuclease, C-terminal subdomain"/>
    <property type="match status" value="1"/>
</dbReference>
<dbReference type="FunFam" id="3.40.50.1010:FF:000002">
    <property type="entry name" value="Exonuclease 1, putative"/>
    <property type="match status" value="1"/>
</dbReference>
<organism evidence="20 21">
    <name type="scientific">Linum tenue</name>
    <dbReference type="NCBI Taxonomy" id="586396"/>
    <lineage>
        <taxon>Eukaryota</taxon>
        <taxon>Viridiplantae</taxon>
        <taxon>Streptophyta</taxon>
        <taxon>Embryophyta</taxon>
        <taxon>Tracheophyta</taxon>
        <taxon>Spermatophyta</taxon>
        <taxon>Magnoliopsida</taxon>
        <taxon>eudicotyledons</taxon>
        <taxon>Gunneridae</taxon>
        <taxon>Pentapetalae</taxon>
        <taxon>rosids</taxon>
        <taxon>fabids</taxon>
        <taxon>Malpighiales</taxon>
        <taxon>Linaceae</taxon>
        <taxon>Linum</taxon>
    </lineage>
</organism>
<keyword evidence="12" id="KW-0267">Excision nuclease</keyword>
<comment type="function">
    <text evidence="16">Putative 5'-&gt;3' double-stranded DNA exonuclease which may also contain a cryptic 3'-&gt;5' double-stranded DNA exonuclease activity. May be involved in DNA mismatch repair (MMR).</text>
</comment>
<evidence type="ECO:0000256" key="1">
    <source>
        <dbReference type="ARBA" id="ARBA00001946"/>
    </source>
</evidence>
<evidence type="ECO:0000256" key="14">
    <source>
        <dbReference type="ARBA" id="ARBA00023204"/>
    </source>
</evidence>
<keyword evidence="9" id="KW-0378">Hydrolase</keyword>
<dbReference type="GO" id="GO:0005634">
    <property type="term" value="C:nucleus"/>
    <property type="evidence" value="ECO:0007669"/>
    <property type="project" value="UniProtKB-SubCell"/>
</dbReference>
<dbReference type="PANTHER" id="PTHR11081:SF65">
    <property type="entry name" value="DNA DAMAGE-INDUCIBLE PROTEIN DIN7-RELATED"/>
    <property type="match status" value="1"/>
</dbReference>
<evidence type="ECO:0000256" key="13">
    <source>
        <dbReference type="ARBA" id="ARBA00023125"/>
    </source>
</evidence>
<dbReference type="GO" id="GO:0035312">
    <property type="term" value="F:5'-3' DNA exonuclease activity"/>
    <property type="evidence" value="ECO:0007669"/>
    <property type="project" value="InterPro"/>
</dbReference>
<comment type="cofactor">
    <cofactor evidence="1">
        <name>Mg(2+)</name>
        <dbReference type="ChEBI" id="CHEBI:18420"/>
    </cofactor>
</comment>
<keyword evidence="6" id="KW-0479">Metal-binding</keyword>
<evidence type="ECO:0000259" key="19">
    <source>
        <dbReference type="SMART" id="SM00485"/>
    </source>
</evidence>
<keyword evidence="10" id="KW-0269">Exonuclease</keyword>
<evidence type="ECO:0000256" key="3">
    <source>
        <dbReference type="ARBA" id="ARBA00010563"/>
    </source>
</evidence>
<dbReference type="Pfam" id="PF00752">
    <property type="entry name" value="XPG_N"/>
    <property type="match status" value="1"/>
</dbReference>
<feature type="compositionally biased region" description="Basic and acidic residues" evidence="17">
    <location>
        <begin position="628"/>
        <end position="654"/>
    </location>
</feature>